<reference evidence="2 3" key="2">
    <citation type="submission" date="2024-07" db="EMBL/GenBank/DDBJ databases">
        <authorList>
            <person name="Akdeniz Z."/>
        </authorList>
    </citation>
    <scope>NUCLEOTIDE SEQUENCE [LARGE SCALE GENOMIC DNA]</scope>
</reference>
<name>A0AA86U0C8_9EUKA</name>
<keyword evidence="3" id="KW-1185">Reference proteome</keyword>
<dbReference type="AlphaFoldDB" id="A0AA86U0C8"/>
<sequence length="383" mass="43897">MQCIKQAVGLRTMLRSPQKTINFLISLKGRDSQSLKHIALKFELNSINQKPQISIVPAFQIFSTPVAAIMNNQVQIVNKRTGRQSLTQSPNQQLKTTNKFSINQTSKQTLHTNQVPTINQTQKDNNINETDLQIDNQTLQTNYQLENEQAYNNINELELTRQNRQNIVKYKMTEQTRVGKQESEAEEIKSKVLTSINELASEDNQSQVPLEQLYTNQLPAIVQYTQIEYNNETDLQVDNQTLQFNNQLNKQAQKHPEAQNIQNDFESPEENYEESISISSEQKSKLSLNIQNEIESKICQQLTVFCEGLRYVRFSPFSTQISKLKRTSCVLREVLFERPKLHPVLGNGENLLAIGQRVLQKGVHSVCKQINVVNKRILDANAL</sequence>
<evidence type="ECO:0000313" key="1">
    <source>
        <dbReference type="EMBL" id="CAI9926773.1"/>
    </source>
</evidence>
<dbReference type="EMBL" id="CATOUU010000372">
    <property type="protein sequence ID" value="CAI9926773.1"/>
    <property type="molecule type" value="Genomic_DNA"/>
</dbReference>
<comment type="caution">
    <text evidence="1">The sequence shown here is derived from an EMBL/GenBank/DDBJ whole genome shotgun (WGS) entry which is preliminary data.</text>
</comment>
<organism evidence="1">
    <name type="scientific">Hexamita inflata</name>
    <dbReference type="NCBI Taxonomy" id="28002"/>
    <lineage>
        <taxon>Eukaryota</taxon>
        <taxon>Metamonada</taxon>
        <taxon>Diplomonadida</taxon>
        <taxon>Hexamitidae</taxon>
        <taxon>Hexamitinae</taxon>
        <taxon>Hexamita</taxon>
    </lineage>
</organism>
<proteinExistence type="predicted"/>
<evidence type="ECO:0000313" key="2">
    <source>
        <dbReference type="EMBL" id="CAL6094789.1"/>
    </source>
</evidence>
<reference evidence="1" key="1">
    <citation type="submission" date="2023-06" db="EMBL/GenBank/DDBJ databases">
        <authorList>
            <person name="Kurt Z."/>
        </authorList>
    </citation>
    <scope>NUCLEOTIDE SEQUENCE</scope>
</reference>
<dbReference type="EMBL" id="CAXDID020000470">
    <property type="protein sequence ID" value="CAL6094789.1"/>
    <property type="molecule type" value="Genomic_DNA"/>
</dbReference>
<protein>
    <submittedName>
        <fullName evidence="1">C-terminal</fullName>
    </submittedName>
</protein>
<dbReference type="Proteomes" id="UP001642409">
    <property type="component" value="Unassembled WGS sequence"/>
</dbReference>
<evidence type="ECO:0000313" key="3">
    <source>
        <dbReference type="Proteomes" id="UP001642409"/>
    </source>
</evidence>
<accession>A0AA86U0C8</accession>
<gene>
    <name evidence="1" type="ORF">HINF_LOCUS14418</name>
    <name evidence="2" type="ORF">HINF_LOCUS67636</name>
</gene>